<proteinExistence type="predicted"/>
<accession>A0A1H8IT21</accession>
<dbReference type="AlphaFoldDB" id="A0A1H8IT21"/>
<reference evidence="1 2" key="1">
    <citation type="submission" date="2016-10" db="EMBL/GenBank/DDBJ databases">
        <authorList>
            <person name="de Groot N.N."/>
        </authorList>
    </citation>
    <scope>NUCLEOTIDE SEQUENCE [LARGE SCALE GENOMIC DNA]</scope>
    <source>
        <strain evidence="1 2">Nl18</strain>
    </source>
</reference>
<gene>
    <name evidence="1" type="ORF">SAMN05216404_106183</name>
</gene>
<dbReference type="Proteomes" id="UP000183898">
    <property type="component" value="Unassembled WGS sequence"/>
</dbReference>
<evidence type="ECO:0000313" key="2">
    <source>
        <dbReference type="Proteomes" id="UP000183898"/>
    </source>
</evidence>
<name>A0A1H8IT21_9PROT</name>
<evidence type="ECO:0000313" key="1">
    <source>
        <dbReference type="EMBL" id="SEN72000.1"/>
    </source>
</evidence>
<sequence length="103" mass="11525">MKTAMQDTSIAAYHGLPVKTLKTQSDRICEIVERYHGWLGGNISLKEIQSIHRRNYGDIELSTVSARVNGLVAAKRLERLEGTRKCSVTGVNIHPLKPVEKLQ</sequence>
<dbReference type="EMBL" id="FOCT01000006">
    <property type="protein sequence ID" value="SEN72000.1"/>
    <property type="molecule type" value="Genomic_DNA"/>
</dbReference>
<organism evidence="1 2">
    <name type="scientific">Nitrosospira multiformis</name>
    <dbReference type="NCBI Taxonomy" id="1231"/>
    <lineage>
        <taxon>Bacteria</taxon>
        <taxon>Pseudomonadati</taxon>
        <taxon>Pseudomonadota</taxon>
        <taxon>Betaproteobacteria</taxon>
        <taxon>Nitrosomonadales</taxon>
        <taxon>Nitrosomonadaceae</taxon>
        <taxon>Nitrosospira</taxon>
    </lineage>
</organism>
<dbReference type="RefSeq" id="WP_074746367.1">
    <property type="nucleotide sequence ID" value="NZ_FOCT01000006.1"/>
</dbReference>
<protein>
    <submittedName>
        <fullName evidence="1">Uncharacterized protein</fullName>
    </submittedName>
</protein>